<evidence type="ECO:0000256" key="5">
    <source>
        <dbReference type="ARBA" id="ARBA00022989"/>
    </source>
</evidence>
<dbReference type="NCBIfam" id="NF045973">
    <property type="entry name" value="conju_CD1115"/>
    <property type="match status" value="1"/>
</dbReference>
<dbReference type="RefSeq" id="WP_385943071.1">
    <property type="nucleotide sequence ID" value="NZ_JBHSOZ010000016.1"/>
</dbReference>
<dbReference type="EMBL" id="JBHSOZ010000016">
    <property type="protein sequence ID" value="MFC5714386.1"/>
    <property type="molecule type" value="Genomic_DNA"/>
</dbReference>
<accession>A0ABW0YSK3</accession>
<dbReference type="InterPro" id="IPR051539">
    <property type="entry name" value="T4SS-coupling_protein"/>
</dbReference>
<name>A0ABW0YSK3_9BACI</name>
<reference evidence="9" key="1">
    <citation type="journal article" date="2019" name="Int. J. Syst. Evol. Microbiol.">
        <title>The Global Catalogue of Microorganisms (GCM) 10K type strain sequencing project: providing services to taxonomists for standard genome sequencing and annotation.</title>
        <authorList>
            <consortium name="The Broad Institute Genomics Platform"/>
            <consortium name="The Broad Institute Genome Sequencing Center for Infectious Disease"/>
            <person name="Wu L."/>
            <person name="Ma J."/>
        </authorList>
    </citation>
    <scope>NUCLEOTIDE SEQUENCE [LARGE SCALE GENOMIC DNA]</scope>
    <source>
        <strain evidence="9">CECT 7184</strain>
    </source>
</reference>
<evidence type="ECO:0000313" key="9">
    <source>
        <dbReference type="Proteomes" id="UP001596142"/>
    </source>
</evidence>
<keyword evidence="5" id="KW-1133">Transmembrane helix</keyword>
<dbReference type="PANTHER" id="PTHR37937:SF1">
    <property type="entry name" value="CONJUGATIVE TRANSFER: DNA TRANSPORT"/>
    <property type="match status" value="1"/>
</dbReference>
<feature type="compositionally biased region" description="Basic and acidic residues" evidence="7">
    <location>
        <begin position="472"/>
        <end position="490"/>
    </location>
</feature>
<evidence type="ECO:0000256" key="6">
    <source>
        <dbReference type="ARBA" id="ARBA00023136"/>
    </source>
</evidence>
<feature type="compositionally biased region" description="Polar residues" evidence="7">
    <location>
        <begin position="496"/>
        <end position="515"/>
    </location>
</feature>
<evidence type="ECO:0000256" key="4">
    <source>
        <dbReference type="ARBA" id="ARBA00022692"/>
    </source>
</evidence>
<organism evidence="8 9">
    <name type="scientific">Thalassorhabdus alkalitolerans</name>
    <dbReference type="NCBI Taxonomy" id="2282697"/>
    <lineage>
        <taxon>Bacteria</taxon>
        <taxon>Bacillati</taxon>
        <taxon>Bacillota</taxon>
        <taxon>Bacilli</taxon>
        <taxon>Bacillales</taxon>
        <taxon>Bacillaceae</taxon>
        <taxon>Thalassorhabdus</taxon>
    </lineage>
</organism>
<keyword evidence="9" id="KW-1185">Reference proteome</keyword>
<dbReference type="Proteomes" id="UP001596142">
    <property type="component" value="Unassembled WGS sequence"/>
</dbReference>
<evidence type="ECO:0000256" key="2">
    <source>
        <dbReference type="ARBA" id="ARBA00008806"/>
    </source>
</evidence>
<evidence type="ECO:0000256" key="7">
    <source>
        <dbReference type="SAM" id="MobiDB-lite"/>
    </source>
</evidence>
<proteinExistence type="inferred from homology"/>
<comment type="caution">
    <text evidence="8">The sequence shown here is derived from an EMBL/GenBank/DDBJ whole genome shotgun (WGS) entry which is preliminary data.</text>
</comment>
<protein>
    <submittedName>
        <fullName evidence="8">VirD4-like conjugal transfer protein, CD1115 family</fullName>
    </submittedName>
</protein>
<dbReference type="InterPro" id="IPR027417">
    <property type="entry name" value="P-loop_NTPase"/>
</dbReference>
<evidence type="ECO:0000256" key="1">
    <source>
        <dbReference type="ARBA" id="ARBA00004651"/>
    </source>
</evidence>
<dbReference type="Gene3D" id="3.40.50.300">
    <property type="entry name" value="P-loop containing nucleotide triphosphate hydrolases"/>
    <property type="match status" value="1"/>
</dbReference>
<dbReference type="Pfam" id="PF02534">
    <property type="entry name" value="T4SS-DNA_transf"/>
    <property type="match status" value="1"/>
</dbReference>
<evidence type="ECO:0000256" key="3">
    <source>
        <dbReference type="ARBA" id="ARBA00022475"/>
    </source>
</evidence>
<gene>
    <name evidence="8" type="ORF">ACFPU1_16695</name>
</gene>
<keyword evidence="3" id="KW-1003">Cell membrane</keyword>
<feature type="region of interest" description="Disordered" evidence="7">
    <location>
        <begin position="472"/>
        <end position="523"/>
    </location>
</feature>
<dbReference type="SUPFAM" id="SSF52540">
    <property type="entry name" value="P-loop containing nucleoside triphosphate hydrolases"/>
    <property type="match status" value="1"/>
</dbReference>
<dbReference type="InterPro" id="IPR003688">
    <property type="entry name" value="TraG/VirD4"/>
</dbReference>
<dbReference type="CDD" id="cd01127">
    <property type="entry name" value="TrwB_TraG_TraD_VirD4"/>
    <property type="match status" value="1"/>
</dbReference>
<comment type="subcellular location">
    <subcellularLocation>
        <location evidence="1">Cell membrane</location>
        <topology evidence="1">Multi-pass membrane protein</topology>
    </subcellularLocation>
</comment>
<dbReference type="PANTHER" id="PTHR37937">
    <property type="entry name" value="CONJUGATIVE TRANSFER: DNA TRANSPORT"/>
    <property type="match status" value="1"/>
</dbReference>
<keyword evidence="4" id="KW-0812">Transmembrane</keyword>
<sequence>MGAKMKTNGIILGEMKHELIIQPTNSQAPNRNHFIVGGPGSYKTQSYVVTNMINERECSIACTDPKGEVYEMTAGIKKAQGYEVHVVNFSNMEASDRYNPFDYVKKDVEANTVANTVVASKNDPKRKDIWYNSQLSLLKALILYVNHEKPPEERNMSGVLQFLQEFDPEVDQSGTSELDQQFLMLEKTHPARKAYELGFKKSVEKTRSSIIISLLTTISDFVDEEVAAFTNFSDFHLSDIGKRKIALYVIIPVMDSTWEGLINLFFNQMFNELYKLGANNKAKLPQPVFFILDEFPNLGRFDDYEKFLATCRGYGIGVATIVQNLTQLQAIYGREKAESILGNCAVKICLGNVNETSAKYFLEQMGKATVKVETGSTSRNTGRRETGSASESFSYTGRNLMNLDEILTMGKNESIVVIAGKHPVIAKKAFQFTLFPEATDLFDISQADYQKTTTDERKQNYKIKVEEFLKKQEEKRRQAAESEREAKEPGELPPQKTLQEPQTTANSGENFSQAQAFFKKKAE</sequence>
<comment type="similarity">
    <text evidence="2">Belongs to the VirD4/TraG family.</text>
</comment>
<keyword evidence="6" id="KW-0472">Membrane</keyword>
<evidence type="ECO:0000313" key="8">
    <source>
        <dbReference type="EMBL" id="MFC5714386.1"/>
    </source>
</evidence>